<dbReference type="EMBL" id="CM017621">
    <property type="protein sequence ID" value="TYH97055.1"/>
    <property type="molecule type" value="Genomic_DNA"/>
</dbReference>
<keyword evidence="2 3" id="KW-0129">CBS domain</keyword>
<protein>
    <recommendedName>
        <fullName evidence="5">CBS domain-containing protein</fullName>
    </recommendedName>
</protein>
<dbReference type="SMART" id="SM00116">
    <property type="entry name" value="CBS"/>
    <property type="match status" value="4"/>
</dbReference>
<dbReference type="SUPFAM" id="SSF54631">
    <property type="entry name" value="CBS-domain pair"/>
    <property type="match status" value="2"/>
</dbReference>
<dbReference type="InterPro" id="IPR050511">
    <property type="entry name" value="AMPK_gamma/SDS23_families"/>
</dbReference>
<dbReference type="InterPro" id="IPR000644">
    <property type="entry name" value="CBS_dom"/>
</dbReference>
<dbReference type="Gene3D" id="3.10.580.10">
    <property type="entry name" value="CBS-domain"/>
    <property type="match status" value="2"/>
</dbReference>
<dbReference type="Pfam" id="PF00571">
    <property type="entry name" value="CBS"/>
    <property type="match status" value="2"/>
</dbReference>
<feature type="compositionally biased region" description="Polar residues" evidence="4">
    <location>
        <begin position="10"/>
        <end position="20"/>
    </location>
</feature>
<feature type="domain" description="CBS" evidence="5">
    <location>
        <begin position="267"/>
        <end position="328"/>
    </location>
</feature>
<dbReference type="PROSITE" id="PS51371">
    <property type="entry name" value="CBS"/>
    <property type="match status" value="3"/>
</dbReference>
<keyword evidence="1" id="KW-0677">Repeat</keyword>
<reference evidence="6 7" key="1">
    <citation type="submission" date="2019-07" db="EMBL/GenBank/DDBJ databases">
        <title>WGS assembly of Gossypium tomentosum.</title>
        <authorList>
            <person name="Chen Z.J."/>
            <person name="Sreedasyam A."/>
            <person name="Ando A."/>
            <person name="Song Q."/>
            <person name="De L."/>
            <person name="Hulse-Kemp A."/>
            <person name="Ding M."/>
            <person name="Ye W."/>
            <person name="Kirkbride R."/>
            <person name="Jenkins J."/>
            <person name="Plott C."/>
            <person name="Lovell J."/>
            <person name="Lin Y.-M."/>
            <person name="Vaughn R."/>
            <person name="Liu B."/>
            <person name="Li W."/>
            <person name="Simpson S."/>
            <person name="Scheffler B."/>
            <person name="Saski C."/>
            <person name="Grover C."/>
            <person name="Hu G."/>
            <person name="Conover J."/>
            <person name="Carlson J."/>
            <person name="Shu S."/>
            <person name="Boston L."/>
            <person name="Williams M."/>
            <person name="Peterson D."/>
            <person name="Mcgee K."/>
            <person name="Jones D."/>
            <person name="Wendel J."/>
            <person name="Stelly D."/>
            <person name="Grimwood J."/>
            <person name="Schmutz J."/>
        </authorList>
    </citation>
    <scope>NUCLEOTIDE SEQUENCE [LARGE SCALE GENOMIC DNA]</scope>
    <source>
        <strain evidence="6">7179.01</strain>
    </source>
</reference>
<gene>
    <name evidence="6" type="ORF">ES332_A12G216900v1</name>
</gene>
<dbReference type="PANTHER" id="PTHR13780:SF36">
    <property type="entry name" value="CBS DOMAIN-CONTAINING PROTEIN"/>
    <property type="match status" value="1"/>
</dbReference>
<dbReference type="InterPro" id="IPR046342">
    <property type="entry name" value="CBS_dom_sf"/>
</dbReference>
<evidence type="ECO:0000313" key="7">
    <source>
        <dbReference type="Proteomes" id="UP000322667"/>
    </source>
</evidence>
<dbReference type="PANTHER" id="PTHR13780">
    <property type="entry name" value="AMP-ACTIVATED PROTEIN KINASE, GAMMA REGULATORY SUBUNIT"/>
    <property type="match status" value="1"/>
</dbReference>
<organism evidence="6 7">
    <name type="scientific">Gossypium tomentosum</name>
    <name type="common">Hawaiian cotton</name>
    <name type="synonym">Gossypium sandvicense</name>
    <dbReference type="NCBI Taxonomy" id="34277"/>
    <lineage>
        <taxon>Eukaryota</taxon>
        <taxon>Viridiplantae</taxon>
        <taxon>Streptophyta</taxon>
        <taxon>Embryophyta</taxon>
        <taxon>Tracheophyta</taxon>
        <taxon>Spermatophyta</taxon>
        <taxon>Magnoliopsida</taxon>
        <taxon>eudicotyledons</taxon>
        <taxon>Gunneridae</taxon>
        <taxon>Pentapetalae</taxon>
        <taxon>rosids</taxon>
        <taxon>malvids</taxon>
        <taxon>Malvales</taxon>
        <taxon>Malvaceae</taxon>
        <taxon>Malvoideae</taxon>
        <taxon>Gossypium</taxon>
    </lineage>
</organism>
<keyword evidence="7" id="KW-1185">Reference proteome</keyword>
<accession>A0A5D2N0E3</accession>
<proteinExistence type="predicted"/>
<evidence type="ECO:0000259" key="5">
    <source>
        <dbReference type="PROSITE" id="PS51371"/>
    </source>
</evidence>
<feature type="domain" description="CBS" evidence="5">
    <location>
        <begin position="353"/>
        <end position="411"/>
    </location>
</feature>
<evidence type="ECO:0000256" key="2">
    <source>
        <dbReference type="ARBA" id="ARBA00023122"/>
    </source>
</evidence>
<feature type="region of interest" description="Disordered" evidence="4">
    <location>
        <begin position="1"/>
        <end position="25"/>
    </location>
</feature>
<evidence type="ECO:0000256" key="4">
    <source>
        <dbReference type="SAM" id="MobiDB-lite"/>
    </source>
</evidence>
<dbReference type="CDD" id="cd02205">
    <property type="entry name" value="CBS_pair_SF"/>
    <property type="match status" value="2"/>
</dbReference>
<evidence type="ECO:0000256" key="3">
    <source>
        <dbReference type="PROSITE-ProRule" id="PRU00703"/>
    </source>
</evidence>
<dbReference type="Proteomes" id="UP000322667">
    <property type="component" value="Chromosome A12"/>
</dbReference>
<evidence type="ECO:0000313" key="6">
    <source>
        <dbReference type="EMBL" id="TYH97055.1"/>
    </source>
</evidence>
<feature type="domain" description="CBS" evidence="5">
    <location>
        <begin position="62"/>
        <end position="127"/>
    </location>
</feature>
<evidence type="ECO:0000256" key="1">
    <source>
        <dbReference type="ARBA" id="ARBA00022737"/>
    </source>
</evidence>
<dbReference type="AlphaFoldDB" id="A0A5D2N0E3"/>
<sequence length="427" mass="47246">MAMAMASVQLERQTSIQDSPRSPEAKLGMQVEDLWDVQEPELSPNEKLNACFESIPVSAFPISPQGIEIKSDASLAEAVQILAQNKILSAPVVDVDAPEDATWMDRYIGIVEFAGIAVWILQQSEPSSPRSPSSPNGAEFAITANGMVSAAGLGALGPEDASITSGDFFEALTSSEFYKNTKVRDISGSFRWAPFLALQKSNTFLTMLLLLSKYKMKSVPVLDLGDGKIDNIITQSAVIHMLAECTGLHWFESWGSKKLSEIGLPTMSPEHIITVYEDEPVLQAFKLMRKKRIGGIPVIECGGKKAIGNISLRDVQFLLTAPDIYRDYRSITAKNFLIAVRNYLEKHEKRSPMLSGMITCKRDETVKELIQKLDSEKIQRVYVTDEDGNLEGVITLRDIISRLVHEPRGYFGDFFDGVLPLPENSRV</sequence>
<name>A0A5D2N0E3_GOSTO</name>